<reference evidence="3" key="1">
    <citation type="journal article" date="2014" name="Front. Microbiol.">
        <title>High frequency of phylogenetically diverse reductive dehalogenase-homologous genes in deep subseafloor sedimentary metagenomes.</title>
        <authorList>
            <person name="Kawai M."/>
            <person name="Futagami T."/>
            <person name="Toyoda A."/>
            <person name="Takaki Y."/>
            <person name="Nishi S."/>
            <person name="Hori S."/>
            <person name="Arai W."/>
            <person name="Tsubouchi T."/>
            <person name="Morono Y."/>
            <person name="Uchiyama I."/>
            <person name="Ito T."/>
            <person name="Fujiyama A."/>
            <person name="Inagaki F."/>
            <person name="Takami H."/>
        </authorList>
    </citation>
    <scope>NUCLEOTIDE SEQUENCE</scope>
    <source>
        <strain evidence="3">Expedition CK06-06</strain>
    </source>
</reference>
<feature type="transmembrane region" description="Helical" evidence="1">
    <location>
        <begin position="40"/>
        <end position="60"/>
    </location>
</feature>
<accession>X1MGL9</accession>
<feature type="domain" description="TRAP C4-dicarboxylate transport system permease DctM subunit" evidence="2">
    <location>
        <begin position="1"/>
        <end position="97"/>
    </location>
</feature>
<evidence type="ECO:0000259" key="2">
    <source>
        <dbReference type="Pfam" id="PF06808"/>
    </source>
</evidence>
<feature type="transmembrane region" description="Helical" evidence="1">
    <location>
        <begin position="72"/>
        <end position="91"/>
    </location>
</feature>
<feature type="transmembrane region" description="Helical" evidence="1">
    <location>
        <begin position="103"/>
        <end position="122"/>
    </location>
</feature>
<dbReference type="EMBL" id="BARV01007261">
    <property type="protein sequence ID" value="GAI05484.1"/>
    <property type="molecule type" value="Genomic_DNA"/>
</dbReference>
<dbReference type="InterPro" id="IPR010656">
    <property type="entry name" value="DctM"/>
</dbReference>
<protein>
    <recommendedName>
        <fullName evidence="2">TRAP C4-dicarboxylate transport system permease DctM subunit domain-containing protein</fullName>
    </recommendedName>
</protein>
<proteinExistence type="predicted"/>
<keyword evidence="1" id="KW-0812">Transmembrane</keyword>
<keyword evidence="1" id="KW-1133">Transmembrane helix</keyword>
<comment type="caution">
    <text evidence="3">The sequence shown here is derived from an EMBL/GenBank/DDBJ whole genome shotgun (WGS) entry which is preliminary data.</text>
</comment>
<evidence type="ECO:0000313" key="3">
    <source>
        <dbReference type="EMBL" id="GAI05484.1"/>
    </source>
</evidence>
<dbReference type="AlphaFoldDB" id="X1MGL9"/>
<gene>
    <name evidence="3" type="ORF">S06H3_14813</name>
</gene>
<dbReference type="PANTHER" id="PTHR43849">
    <property type="entry name" value="BLL3936 PROTEIN"/>
    <property type="match status" value="1"/>
</dbReference>
<dbReference type="Pfam" id="PF06808">
    <property type="entry name" value="DctM"/>
    <property type="match status" value="1"/>
</dbReference>
<feature type="transmembrane region" description="Helical" evidence="1">
    <location>
        <begin position="12"/>
        <end position="34"/>
    </location>
</feature>
<name>X1MGL9_9ZZZZ</name>
<organism evidence="3">
    <name type="scientific">marine sediment metagenome</name>
    <dbReference type="NCBI Taxonomy" id="412755"/>
    <lineage>
        <taxon>unclassified sequences</taxon>
        <taxon>metagenomes</taxon>
        <taxon>ecological metagenomes</taxon>
    </lineage>
</organism>
<keyword evidence="1" id="KW-0472">Membrane</keyword>
<evidence type="ECO:0000256" key="1">
    <source>
        <dbReference type="SAM" id="Phobius"/>
    </source>
</evidence>
<dbReference type="PANTHER" id="PTHR43849:SF2">
    <property type="entry name" value="BLL3936 PROTEIN"/>
    <property type="match status" value="1"/>
</dbReference>
<sequence length="183" mass="19619">MCILLGMGMPIVTVYIIVAIIVAPVLTGMGVPPMAAHMFVFYWGMLSFLTPPVMLSVYAASTLARSNSWKTAWVGMRLGIAAYLVPFAFIYNTALLAEGSPLQIAIAAMAAILGVGMVAIGLEGYLLRNLWWVQRTLLVIGGVALLAPSGTAKFAGLGLAVLVLCWEWIRTGRSRQSPSQMNE</sequence>